<organism evidence="1 2">
    <name type="scientific">Bacillus cereus</name>
    <dbReference type="NCBI Taxonomy" id="1396"/>
    <lineage>
        <taxon>Bacteria</taxon>
        <taxon>Bacillati</taxon>
        <taxon>Bacillota</taxon>
        <taxon>Bacilli</taxon>
        <taxon>Bacillales</taxon>
        <taxon>Bacillaceae</taxon>
        <taxon>Bacillus</taxon>
        <taxon>Bacillus cereus group</taxon>
    </lineage>
</organism>
<dbReference type="Proteomes" id="UP000461739">
    <property type="component" value="Unassembled WGS sequence"/>
</dbReference>
<reference evidence="1 2" key="1">
    <citation type="submission" date="2019-10" db="EMBL/GenBank/DDBJ databases">
        <title>Bacillus from the desert of Cuatro Cinegas, Coahuila.</title>
        <authorList>
            <person name="Olmedo-Alvarez G."/>
            <person name="Saldana S."/>
            <person name="Barcelo D."/>
        </authorList>
    </citation>
    <scope>NUCLEOTIDE SEQUENCE [LARGE SCALE GENOMIC DNA]</scope>
    <source>
        <strain evidence="1 2">CH316_11T</strain>
    </source>
</reference>
<dbReference type="AlphaFoldDB" id="A0AAN5XRT8"/>
<comment type="caution">
    <text evidence="1">The sequence shown here is derived from an EMBL/GenBank/DDBJ whole genome shotgun (WGS) entry which is preliminary data.</text>
</comment>
<sequence length="467" mass="53917">MRISEESHLQATIKDMKQFEDRLQQLSLKIYPSDALRDFVKIELLPILKDFQQMLLLQMESLNNGTSQNVSPEIKATINFWWSGNLQSLANVISNADLKSSPFEIMGIFKKMISKIDAEDFEIITSPTNDLNFTFREIWQQIKIIIENLMGEPRETNKKLIELTFPAQHKDNIFLSGIFAHEIGHYFDRNKNIWSNIFTRVAVPGNNYIQQLKPFFKRHDNIPIDDAEVLAILNNSVLGAWIREAIADCVAVYLLGPAFIFSSQELLISVLGRTYILTNNIIDSPAPTHPRHGLRLRFQLETLKSLQLYDALPATIQTILDEIKFDWENANVHYDQVVLNDQMYSFLLNDNSYRLLEELWRQCLPYVQQEVSSLIGPNVMTTLHIEEAEVLASERIRWLVPPNEINGQFANAQAIINSGWFAKLLYTNEILSLVNRTQQPESEYELTDIINGLLKYAIHASPIHERW</sequence>
<dbReference type="RefSeq" id="WP_151527075.1">
    <property type="nucleotide sequence ID" value="NZ_JARPOW010000032.1"/>
</dbReference>
<protein>
    <submittedName>
        <fullName evidence="1">Uncharacterized protein</fullName>
    </submittedName>
</protein>
<dbReference type="EMBL" id="WBPI01000004">
    <property type="protein sequence ID" value="KAB2451518.1"/>
    <property type="molecule type" value="Genomic_DNA"/>
</dbReference>
<name>A0AAN5XRT8_BACCE</name>
<accession>A0AAN5XRT8</accession>
<evidence type="ECO:0000313" key="2">
    <source>
        <dbReference type="Proteomes" id="UP000461739"/>
    </source>
</evidence>
<gene>
    <name evidence="1" type="ORF">F8165_07270</name>
</gene>
<evidence type="ECO:0000313" key="1">
    <source>
        <dbReference type="EMBL" id="KAB2451518.1"/>
    </source>
</evidence>
<proteinExistence type="predicted"/>